<accession>A0A964RP09</accession>
<gene>
    <name evidence="1" type="ORF">GKZ28_14655</name>
</gene>
<name>A0A964RP09_9CLOT</name>
<protein>
    <submittedName>
        <fullName evidence="1">Uncharacterized protein</fullName>
    </submittedName>
</protein>
<organism evidence="1 2">
    <name type="scientific">Clostridium chromiireducens</name>
    <dbReference type="NCBI Taxonomy" id="225345"/>
    <lineage>
        <taxon>Bacteria</taxon>
        <taxon>Bacillati</taxon>
        <taxon>Bacillota</taxon>
        <taxon>Clostridia</taxon>
        <taxon>Eubacteriales</taxon>
        <taxon>Clostridiaceae</taxon>
        <taxon>Clostridium</taxon>
    </lineage>
</organism>
<comment type="caution">
    <text evidence="1">The sequence shown here is derived from an EMBL/GenBank/DDBJ whole genome shotgun (WGS) entry which is preliminary data.</text>
</comment>
<reference evidence="1" key="1">
    <citation type="submission" date="2019-12" db="EMBL/GenBank/DDBJ databases">
        <title>Microbes associate with the intestines of laboratory mice.</title>
        <authorList>
            <person name="Navarre W."/>
            <person name="Wong E."/>
        </authorList>
    </citation>
    <scope>NUCLEOTIDE SEQUENCE</scope>
    <source>
        <strain evidence="1">NM79_F5</strain>
    </source>
</reference>
<dbReference type="EMBL" id="WSRQ01000023">
    <property type="protein sequence ID" value="MVX64933.1"/>
    <property type="molecule type" value="Genomic_DNA"/>
</dbReference>
<evidence type="ECO:0000313" key="1">
    <source>
        <dbReference type="EMBL" id="MVX64933.1"/>
    </source>
</evidence>
<evidence type="ECO:0000313" key="2">
    <source>
        <dbReference type="Proteomes" id="UP000656077"/>
    </source>
</evidence>
<dbReference type="AlphaFoldDB" id="A0A964RP09"/>
<proteinExistence type="predicted"/>
<dbReference type="Proteomes" id="UP000656077">
    <property type="component" value="Unassembled WGS sequence"/>
</dbReference>
<sequence>MKKLNNIKVICSNSKEDLEKINKKYTLLIAELVKSGQLWCALERE</sequence>
<dbReference type="RefSeq" id="WP_160359755.1">
    <property type="nucleotide sequence ID" value="NZ_WSRQ01000023.1"/>
</dbReference>